<feature type="compositionally biased region" description="Basic and acidic residues" evidence="1">
    <location>
        <begin position="57"/>
        <end position="82"/>
    </location>
</feature>
<dbReference type="Proteomes" id="UP000481153">
    <property type="component" value="Unassembled WGS sequence"/>
</dbReference>
<evidence type="ECO:0000259" key="2">
    <source>
        <dbReference type="PROSITE" id="PS50011"/>
    </source>
</evidence>
<dbReference type="InterPro" id="IPR000719">
    <property type="entry name" value="Prot_kinase_dom"/>
</dbReference>
<comment type="caution">
    <text evidence="3">The sequence shown here is derived from an EMBL/GenBank/DDBJ whole genome shotgun (WGS) entry which is preliminary data.</text>
</comment>
<evidence type="ECO:0000313" key="4">
    <source>
        <dbReference type="Proteomes" id="UP000481153"/>
    </source>
</evidence>
<dbReference type="Pfam" id="PF07714">
    <property type="entry name" value="PK_Tyr_Ser-Thr"/>
    <property type="match status" value="1"/>
</dbReference>
<proteinExistence type="predicted"/>
<name>A0A6G0WR49_9STRA</name>
<feature type="domain" description="Protein kinase" evidence="2">
    <location>
        <begin position="104"/>
        <end position="385"/>
    </location>
</feature>
<keyword evidence="4" id="KW-1185">Reference proteome</keyword>
<organism evidence="3 4">
    <name type="scientific">Aphanomyces euteiches</name>
    <dbReference type="NCBI Taxonomy" id="100861"/>
    <lineage>
        <taxon>Eukaryota</taxon>
        <taxon>Sar</taxon>
        <taxon>Stramenopiles</taxon>
        <taxon>Oomycota</taxon>
        <taxon>Saprolegniomycetes</taxon>
        <taxon>Saprolegniales</taxon>
        <taxon>Verrucalvaceae</taxon>
        <taxon>Aphanomyces</taxon>
    </lineage>
</organism>
<feature type="region of interest" description="Disordered" evidence="1">
    <location>
        <begin position="1"/>
        <end position="88"/>
    </location>
</feature>
<gene>
    <name evidence="3" type="ORF">Ae201684_012565</name>
</gene>
<dbReference type="InterPro" id="IPR011009">
    <property type="entry name" value="Kinase-like_dom_sf"/>
</dbReference>
<dbReference type="VEuPathDB" id="FungiDB:AeMF1_002614"/>
<dbReference type="SUPFAM" id="SSF56112">
    <property type="entry name" value="Protein kinase-like (PK-like)"/>
    <property type="match status" value="1"/>
</dbReference>
<protein>
    <recommendedName>
        <fullName evidence="2">Protein kinase domain-containing protein</fullName>
    </recommendedName>
</protein>
<dbReference type="PROSITE" id="PS50011">
    <property type="entry name" value="PROTEIN_KINASE_DOM"/>
    <property type="match status" value="1"/>
</dbReference>
<sequence length="388" mass="43547">MGCASSSQVEYVPPQTQPTPQLKSEASVRMRQKSTRETPVTPRKTTDGRRAASRKSSGGDHKSPRGDRRVASRKLSGGDRQARKSTKKQGFSINWADYRELSPFWSQFFIDSADITFVRNAPSNYMTTDIGLHAGQSVLIKYAQPNMPIEPQEQMRKALVSEITSMTRLNHPNIVQFKGFSISPEKGLMCITESMEGKTLRDVLDNRKRFAKLTWANDKIQLAIDICSAMVYMHGLKPKLIHRNIKASKVLLNKSRTVAKLSGFGVSRNRSYIKEMTNKIGDVEWSAPELIMDNSDYTEKVDVYSFGVVLIELDTGEMPLREARDTMNATDFTNKIIAGKLRPQAGPTCPPVIERIVRTCLQLDPHKRPPSHAVLDMLMAAKEELASM</sequence>
<dbReference type="Gene3D" id="1.10.510.10">
    <property type="entry name" value="Transferase(Phosphotransferase) domain 1"/>
    <property type="match status" value="1"/>
</dbReference>
<dbReference type="InterPro" id="IPR001245">
    <property type="entry name" value="Ser-Thr/Tyr_kinase_cat_dom"/>
</dbReference>
<evidence type="ECO:0000256" key="1">
    <source>
        <dbReference type="SAM" id="MobiDB-lite"/>
    </source>
</evidence>
<dbReference type="GO" id="GO:0005524">
    <property type="term" value="F:ATP binding"/>
    <property type="evidence" value="ECO:0007669"/>
    <property type="project" value="InterPro"/>
</dbReference>
<dbReference type="PANTHER" id="PTHR44329">
    <property type="entry name" value="SERINE/THREONINE-PROTEIN KINASE TNNI3K-RELATED"/>
    <property type="match status" value="1"/>
</dbReference>
<evidence type="ECO:0000313" key="3">
    <source>
        <dbReference type="EMBL" id="KAF0729926.1"/>
    </source>
</evidence>
<dbReference type="GO" id="GO:0004674">
    <property type="term" value="F:protein serine/threonine kinase activity"/>
    <property type="evidence" value="ECO:0007669"/>
    <property type="project" value="TreeGrafter"/>
</dbReference>
<reference evidence="3 4" key="1">
    <citation type="submission" date="2019-07" db="EMBL/GenBank/DDBJ databases">
        <title>Genomics analysis of Aphanomyces spp. identifies a new class of oomycete effector associated with host adaptation.</title>
        <authorList>
            <person name="Gaulin E."/>
        </authorList>
    </citation>
    <scope>NUCLEOTIDE SEQUENCE [LARGE SCALE GENOMIC DNA]</scope>
    <source>
        <strain evidence="3 4">ATCC 201684</strain>
    </source>
</reference>
<dbReference type="EMBL" id="VJMJ01000159">
    <property type="protein sequence ID" value="KAF0729926.1"/>
    <property type="molecule type" value="Genomic_DNA"/>
</dbReference>
<accession>A0A6G0WR49</accession>
<dbReference type="InterPro" id="IPR051681">
    <property type="entry name" value="Ser/Thr_Kinases-Pseudokinases"/>
</dbReference>
<dbReference type="PANTHER" id="PTHR44329:SF214">
    <property type="entry name" value="PROTEIN KINASE DOMAIN-CONTAINING PROTEIN"/>
    <property type="match status" value="1"/>
</dbReference>
<dbReference type="AlphaFoldDB" id="A0A6G0WR49"/>